<sequence>MAVKDNFSNQASIYAQFRPNYPQELFDYLAKIVTNKEIVWDCATGNGQMAKELAKIFDSVCATDISQKQLDNAFQASNITYSIARAEETPFANDTFDLITVAQAIHWFDFERFYTEAKRVAKQDAVIFIIGYSMPRFEGIIDEILQDFYWNITGPYWDAERKHIDNHYASIPFPFEIIECPSFSNEYLWTLEMAEGYFNSWSSIQHYIKKNGKNPVEGVIEKLKEHWKDRQHVYFPLFTKVGRIQK</sequence>
<keyword evidence="3" id="KW-1185">Reference proteome</keyword>
<dbReference type="SUPFAM" id="SSF53335">
    <property type="entry name" value="S-adenosyl-L-methionine-dependent methyltransferases"/>
    <property type="match status" value="1"/>
</dbReference>
<evidence type="ECO:0000259" key="1">
    <source>
        <dbReference type="Pfam" id="PF08241"/>
    </source>
</evidence>
<dbReference type="PANTHER" id="PTHR45180">
    <property type="entry name" value="OS01G0307686 PROTEIN"/>
    <property type="match status" value="1"/>
</dbReference>
<protein>
    <submittedName>
        <fullName evidence="2">Methyltransferase type 11</fullName>
    </submittedName>
</protein>
<dbReference type="Pfam" id="PF08241">
    <property type="entry name" value="Methyltransf_11"/>
    <property type="match status" value="1"/>
</dbReference>
<proteinExistence type="predicted"/>
<dbReference type="Proteomes" id="UP000002875">
    <property type="component" value="Chromosome"/>
</dbReference>
<feature type="domain" description="Methyltransferase type 11" evidence="1">
    <location>
        <begin position="41"/>
        <end position="129"/>
    </location>
</feature>
<name>A0ABN4AQN6_EMTOG</name>
<reference evidence="2 3" key="1">
    <citation type="submission" date="2011-07" db="EMBL/GenBank/DDBJ databases">
        <title>The complete genome of chromosome of Emticicia oligotrophica DSM 17448.</title>
        <authorList>
            <consortium name="US DOE Joint Genome Institute (JGI-PGF)"/>
            <person name="Lucas S."/>
            <person name="Han J."/>
            <person name="Lapidus A."/>
            <person name="Bruce D."/>
            <person name="Goodwin L."/>
            <person name="Pitluck S."/>
            <person name="Peters L."/>
            <person name="Kyrpides N."/>
            <person name="Mavromatis K."/>
            <person name="Ivanova N."/>
            <person name="Ovchinnikova G."/>
            <person name="Teshima H."/>
            <person name="Detter J.C."/>
            <person name="Tapia R."/>
            <person name="Han C."/>
            <person name="Land M."/>
            <person name="Hauser L."/>
            <person name="Markowitz V."/>
            <person name="Cheng J.-F."/>
            <person name="Hugenholtz P."/>
            <person name="Woyke T."/>
            <person name="Wu D."/>
            <person name="Tindall B."/>
            <person name="Pomrenke H."/>
            <person name="Brambilla E."/>
            <person name="Klenk H.-P."/>
            <person name="Eisen J.A."/>
        </authorList>
    </citation>
    <scope>NUCLEOTIDE SEQUENCE [LARGE SCALE GENOMIC DNA]</scope>
    <source>
        <strain evidence="2 3">DSM 17448</strain>
    </source>
</reference>
<dbReference type="PANTHER" id="PTHR45180:SF1">
    <property type="entry name" value="OS01G0307686 PROTEIN"/>
    <property type="match status" value="1"/>
</dbReference>
<dbReference type="CDD" id="cd02440">
    <property type="entry name" value="AdoMet_MTases"/>
    <property type="match status" value="1"/>
</dbReference>
<dbReference type="GO" id="GO:0008168">
    <property type="term" value="F:methyltransferase activity"/>
    <property type="evidence" value="ECO:0007669"/>
    <property type="project" value="UniProtKB-KW"/>
</dbReference>
<dbReference type="RefSeq" id="WP_015029800.1">
    <property type="nucleotide sequence ID" value="NC_018748.1"/>
</dbReference>
<keyword evidence="2" id="KW-0489">Methyltransferase</keyword>
<dbReference type="InterPro" id="IPR013216">
    <property type="entry name" value="Methyltransf_11"/>
</dbReference>
<dbReference type="InterPro" id="IPR029063">
    <property type="entry name" value="SAM-dependent_MTases_sf"/>
</dbReference>
<accession>A0ABN4AQN6</accession>
<evidence type="ECO:0000313" key="3">
    <source>
        <dbReference type="Proteomes" id="UP000002875"/>
    </source>
</evidence>
<gene>
    <name evidence="2" type="ordered locus">Emtol_2973</name>
</gene>
<organism evidence="2 3">
    <name type="scientific">Emticicia oligotrophica (strain DSM 17448 / CIP 109782 / MTCC 6937 / GPTSA100-15)</name>
    <dbReference type="NCBI Taxonomy" id="929562"/>
    <lineage>
        <taxon>Bacteria</taxon>
        <taxon>Pseudomonadati</taxon>
        <taxon>Bacteroidota</taxon>
        <taxon>Cytophagia</taxon>
        <taxon>Cytophagales</taxon>
        <taxon>Leadbetterellaceae</taxon>
        <taxon>Emticicia</taxon>
    </lineage>
</organism>
<dbReference type="EMBL" id="CP002961">
    <property type="protein sequence ID" value="AFK04106.1"/>
    <property type="molecule type" value="Genomic_DNA"/>
</dbReference>
<dbReference type="Gene3D" id="3.40.50.150">
    <property type="entry name" value="Vaccinia Virus protein VP39"/>
    <property type="match status" value="1"/>
</dbReference>
<keyword evidence="2" id="KW-0808">Transferase</keyword>
<dbReference type="GO" id="GO:0032259">
    <property type="term" value="P:methylation"/>
    <property type="evidence" value="ECO:0007669"/>
    <property type="project" value="UniProtKB-KW"/>
</dbReference>
<evidence type="ECO:0000313" key="2">
    <source>
        <dbReference type="EMBL" id="AFK04106.1"/>
    </source>
</evidence>